<dbReference type="SMART" id="SM00304">
    <property type="entry name" value="HAMP"/>
    <property type="match status" value="1"/>
</dbReference>
<evidence type="ECO:0000256" key="11">
    <source>
        <dbReference type="ARBA" id="ARBA00022840"/>
    </source>
</evidence>
<dbReference type="Gene3D" id="1.10.287.130">
    <property type="match status" value="1"/>
</dbReference>
<dbReference type="FunFam" id="3.30.565.10:FF:000010">
    <property type="entry name" value="Sensor histidine kinase RcsC"/>
    <property type="match status" value="1"/>
</dbReference>
<evidence type="ECO:0000256" key="4">
    <source>
        <dbReference type="ARBA" id="ARBA00022475"/>
    </source>
</evidence>
<proteinExistence type="predicted"/>
<evidence type="ECO:0000313" key="25">
    <source>
        <dbReference type="EMBL" id="NYG35123.1"/>
    </source>
</evidence>
<dbReference type="InterPro" id="IPR036890">
    <property type="entry name" value="HATPase_C_sf"/>
</dbReference>
<keyword evidence="11" id="KW-0067">ATP-binding</keyword>
<comment type="caution">
    <text evidence="25">The sequence shown here is derived from an EMBL/GenBank/DDBJ whole genome shotgun (WGS) entry which is preliminary data.</text>
</comment>
<dbReference type="CDD" id="cd17546">
    <property type="entry name" value="REC_hyHK_CKI1_RcsC-like"/>
    <property type="match status" value="1"/>
</dbReference>
<sequence length="926" mass="99922">MSAIQSMSIGRRLGLLMAASTGVALLLSYAASAYSQIDQYQRDTRAQLSTLADITASNSAAALAFGDTKAANETLSALRVKANITDAQIMAGNGQVLARYTRAEAPDQTSGLINTLGLNRTVTLQRPITTDAEAIGQVVIHADLTEMWAAIARQLAQTAGISLLAFGASLVVARWARRDVVAPIEHLAATTHRITREQDYTVRVDGGRQDEIGTLIHGFNEMLDQIRQRELALSAHRDHLEQEVDARTVELRHAKEAAEAASQAKSQFLANMSHEIRTPMNGVLGMIELLLESGVNPTQQRLAQTAQQSGESLLGIINDILDFSKIEAGRMELEILPFNLRAMVEEVATLLAERAHRKGLELACGVEPSLPLAFKGDAGRIRQILTNLVANAIKFTHEGEVVIEVLGVHSGADRTHLRFEVRDTGIGIGATQQERLFQSFTQADGSMARQYGGTGLGLAISRQLTDLMDGRIGMVSREGQGSTFWFELPLEDTPSVALPPHPDVLGRKVLIVEDNPTNRTLLEHQVESMGLRRASAGDALQALMLLRDAQAHDAPYDLALIDMKMPGLSGLELARVVRGDPELKALPMVMLTSLTSSNEAQAAKDAGFHTTLDKPVRQTDLLAAIRSALASETRPDQTAAGPGTAPAPGAATGPLDAHVLLAEDNPINQQVAIAMLQKMGCTVTLAHNGREAVERVRTERFDVVLMDCQMPEIDGFEATRRIRDWEGTATPPTPIIALTANALHGDRERCLDAGMSDYLSKPFSGASLRAMLQRWLASASAASPQLPHGAPTPAAAVHRETGIPTFDSQVLEEVRALDTDGSLVRRLLELFYDDGNQLMQAMCHAHAQGDVQGLIFSAHKLASSGATVGARRFSMQTRAVENASRTSGQLCDTPTLQRLMEEFELATSEIARDTGIERPRQAQASA</sequence>
<feature type="region of interest" description="Disordered" evidence="20">
    <location>
        <begin position="632"/>
        <end position="652"/>
    </location>
</feature>
<dbReference type="Pfam" id="PF00672">
    <property type="entry name" value="HAMP"/>
    <property type="match status" value="1"/>
</dbReference>
<evidence type="ECO:0000256" key="5">
    <source>
        <dbReference type="ARBA" id="ARBA00022553"/>
    </source>
</evidence>
<dbReference type="CDD" id="cd16922">
    <property type="entry name" value="HATPase_EvgS-ArcB-TorS-like"/>
    <property type="match status" value="1"/>
</dbReference>
<dbReference type="SUPFAM" id="SSF47384">
    <property type="entry name" value="Homodimeric domain of signal transducing histidine kinase"/>
    <property type="match status" value="1"/>
</dbReference>
<evidence type="ECO:0000256" key="13">
    <source>
        <dbReference type="ARBA" id="ARBA00023012"/>
    </source>
</evidence>
<dbReference type="InterPro" id="IPR033417">
    <property type="entry name" value="CHASE8"/>
</dbReference>
<dbReference type="GO" id="GO:0005524">
    <property type="term" value="F:ATP binding"/>
    <property type="evidence" value="ECO:0007669"/>
    <property type="project" value="UniProtKB-KW"/>
</dbReference>
<evidence type="ECO:0000256" key="12">
    <source>
        <dbReference type="ARBA" id="ARBA00022989"/>
    </source>
</evidence>
<dbReference type="Gene3D" id="1.20.120.160">
    <property type="entry name" value="HPT domain"/>
    <property type="match status" value="1"/>
</dbReference>
<feature type="modified residue" description="4-aspartylphosphate" evidence="19">
    <location>
        <position position="562"/>
    </location>
</feature>
<reference evidence="25 26" key="1">
    <citation type="submission" date="2020-07" db="EMBL/GenBank/DDBJ databases">
        <title>Genomic Encyclopedia of Archaeal and Bacterial Type Strains, Phase II (KMG-II): from individual species to whole genera.</title>
        <authorList>
            <person name="Goeker M."/>
        </authorList>
    </citation>
    <scope>NUCLEOTIDE SEQUENCE [LARGE SCALE GENOMIC DNA]</scope>
    <source>
        <strain evidence="25 26">DSM 21226</strain>
    </source>
</reference>
<dbReference type="InterPro" id="IPR003594">
    <property type="entry name" value="HATPase_dom"/>
</dbReference>
<dbReference type="SUPFAM" id="SSF52172">
    <property type="entry name" value="CheY-like"/>
    <property type="match status" value="2"/>
</dbReference>
<dbReference type="PROSITE" id="PS50109">
    <property type="entry name" value="HIS_KIN"/>
    <property type="match status" value="1"/>
</dbReference>
<dbReference type="PANTHER" id="PTHR45339:SF1">
    <property type="entry name" value="HYBRID SIGNAL TRANSDUCTION HISTIDINE KINASE J"/>
    <property type="match status" value="1"/>
</dbReference>
<dbReference type="EC" id="2.7.13.3" evidence="3"/>
<evidence type="ECO:0000256" key="16">
    <source>
        <dbReference type="ARBA" id="ARBA00058004"/>
    </source>
</evidence>
<keyword evidence="15" id="KW-0472">Membrane</keyword>
<organism evidence="25 26">
    <name type="scientific">Sphaerotilus montanus</name>
    <dbReference type="NCBI Taxonomy" id="522889"/>
    <lineage>
        <taxon>Bacteria</taxon>
        <taxon>Pseudomonadati</taxon>
        <taxon>Pseudomonadota</taxon>
        <taxon>Betaproteobacteria</taxon>
        <taxon>Burkholderiales</taxon>
        <taxon>Sphaerotilaceae</taxon>
        <taxon>Sphaerotilus</taxon>
    </lineage>
</organism>
<feature type="domain" description="HAMP" evidence="23">
    <location>
        <begin position="178"/>
        <end position="231"/>
    </location>
</feature>
<dbReference type="PROSITE" id="PS50110">
    <property type="entry name" value="RESPONSE_REGULATORY"/>
    <property type="match status" value="2"/>
</dbReference>
<keyword evidence="26" id="KW-1185">Reference proteome</keyword>
<evidence type="ECO:0000256" key="18">
    <source>
        <dbReference type="PROSITE-ProRule" id="PRU00110"/>
    </source>
</evidence>
<evidence type="ECO:0000259" key="23">
    <source>
        <dbReference type="PROSITE" id="PS50885"/>
    </source>
</evidence>
<dbReference type="CDD" id="cd00082">
    <property type="entry name" value="HisKA"/>
    <property type="match status" value="1"/>
</dbReference>
<keyword evidence="12" id="KW-1133">Transmembrane helix</keyword>
<evidence type="ECO:0000256" key="6">
    <source>
        <dbReference type="ARBA" id="ARBA00022679"/>
    </source>
</evidence>
<feature type="domain" description="HPt" evidence="24">
    <location>
        <begin position="820"/>
        <end position="913"/>
    </location>
</feature>
<feature type="domain" description="Response regulatory" evidence="22">
    <location>
        <begin position="508"/>
        <end position="629"/>
    </location>
</feature>
<dbReference type="RefSeq" id="WP_179635673.1">
    <property type="nucleotide sequence ID" value="NZ_JACCPZ010000007.1"/>
</dbReference>
<dbReference type="PRINTS" id="PR00344">
    <property type="entry name" value="BCTRLSENSOR"/>
</dbReference>
<evidence type="ECO:0000256" key="9">
    <source>
        <dbReference type="ARBA" id="ARBA00022741"/>
    </source>
</evidence>
<keyword evidence="25" id="KW-0238">DNA-binding</keyword>
<keyword evidence="7" id="KW-0812">Transmembrane</keyword>
<dbReference type="Pfam" id="PF02518">
    <property type="entry name" value="HATPase_c"/>
    <property type="match status" value="1"/>
</dbReference>
<dbReference type="PANTHER" id="PTHR45339">
    <property type="entry name" value="HYBRID SIGNAL TRANSDUCTION HISTIDINE KINASE J"/>
    <property type="match status" value="1"/>
</dbReference>
<dbReference type="SMART" id="SM00448">
    <property type="entry name" value="REC"/>
    <property type="match status" value="2"/>
</dbReference>
<dbReference type="Gene3D" id="3.40.50.2300">
    <property type="match status" value="2"/>
</dbReference>
<dbReference type="GO" id="GO:0000155">
    <property type="term" value="F:phosphorelay sensor kinase activity"/>
    <property type="evidence" value="ECO:0007669"/>
    <property type="project" value="InterPro"/>
</dbReference>
<evidence type="ECO:0000259" key="24">
    <source>
        <dbReference type="PROSITE" id="PS50894"/>
    </source>
</evidence>
<evidence type="ECO:0000313" key="26">
    <source>
        <dbReference type="Proteomes" id="UP000518288"/>
    </source>
</evidence>
<dbReference type="Gene3D" id="3.30.565.10">
    <property type="entry name" value="Histidine kinase-like ATPase, C-terminal domain"/>
    <property type="match status" value="1"/>
</dbReference>
<evidence type="ECO:0000256" key="17">
    <source>
        <dbReference type="ARBA" id="ARBA00070152"/>
    </source>
</evidence>
<evidence type="ECO:0000256" key="1">
    <source>
        <dbReference type="ARBA" id="ARBA00000085"/>
    </source>
</evidence>
<comment type="catalytic activity">
    <reaction evidence="1">
        <text>ATP + protein L-histidine = ADP + protein N-phospho-L-histidine.</text>
        <dbReference type="EC" id="2.7.13.3"/>
    </reaction>
</comment>
<dbReference type="AlphaFoldDB" id="A0A7Y9R3Y6"/>
<keyword evidence="14" id="KW-0843">Virulence</keyword>
<dbReference type="PROSITE" id="PS50885">
    <property type="entry name" value="HAMP"/>
    <property type="match status" value="1"/>
</dbReference>
<dbReference type="CDD" id="cd06225">
    <property type="entry name" value="HAMP"/>
    <property type="match status" value="1"/>
</dbReference>
<evidence type="ECO:0000259" key="22">
    <source>
        <dbReference type="PROSITE" id="PS50110"/>
    </source>
</evidence>
<evidence type="ECO:0000259" key="21">
    <source>
        <dbReference type="PROSITE" id="PS50109"/>
    </source>
</evidence>
<keyword evidence="9" id="KW-0547">Nucleotide-binding</keyword>
<comment type="function">
    <text evidence="16">Member of the two-component regulatory system BvgS/BvgA. Phosphorylates BvgA via a four-step phosphorelay in response to environmental signals.</text>
</comment>
<dbReference type="Proteomes" id="UP000518288">
    <property type="component" value="Unassembled WGS sequence"/>
</dbReference>
<dbReference type="SMART" id="SM00387">
    <property type="entry name" value="HATPase_c"/>
    <property type="match status" value="1"/>
</dbReference>
<keyword evidence="4" id="KW-1003">Cell membrane</keyword>
<keyword evidence="8" id="KW-0732">Signal</keyword>
<dbReference type="PROSITE" id="PS50894">
    <property type="entry name" value="HPT"/>
    <property type="match status" value="1"/>
</dbReference>
<evidence type="ECO:0000256" key="10">
    <source>
        <dbReference type="ARBA" id="ARBA00022777"/>
    </source>
</evidence>
<evidence type="ECO:0000256" key="2">
    <source>
        <dbReference type="ARBA" id="ARBA00004651"/>
    </source>
</evidence>
<accession>A0A7Y9R3Y6</accession>
<dbReference type="Pfam" id="PF00512">
    <property type="entry name" value="HisKA"/>
    <property type="match status" value="1"/>
</dbReference>
<dbReference type="SUPFAM" id="SSF47226">
    <property type="entry name" value="Histidine-containing phosphotransfer domain, HPT domain"/>
    <property type="match status" value="1"/>
</dbReference>
<dbReference type="Pfam" id="PF01627">
    <property type="entry name" value="Hpt"/>
    <property type="match status" value="1"/>
</dbReference>
<dbReference type="InterPro" id="IPR036641">
    <property type="entry name" value="HPT_dom_sf"/>
</dbReference>
<gene>
    <name evidence="25" type="ORF">BDD16_004109</name>
</gene>
<evidence type="ECO:0000256" key="20">
    <source>
        <dbReference type="SAM" id="MobiDB-lite"/>
    </source>
</evidence>
<dbReference type="InterPro" id="IPR003660">
    <property type="entry name" value="HAMP_dom"/>
</dbReference>
<dbReference type="SUPFAM" id="SSF55874">
    <property type="entry name" value="ATPase domain of HSP90 chaperone/DNA topoisomerase II/histidine kinase"/>
    <property type="match status" value="1"/>
</dbReference>
<keyword evidence="6" id="KW-0808">Transferase</keyword>
<feature type="modified residue" description="4-aspartylphosphate" evidence="19">
    <location>
        <position position="707"/>
    </location>
</feature>
<evidence type="ECO:0000256" key="3">
    <source>
        <dbReference type="ARBA" id="ARBA00012438"/>
    </source>
</evidence>
<comment type="subcellular location">
    <subcellularLocation>
        <location evidence="2">Cell membrane</location>
        <topology evidence="2">Multi-pass membrane protein</topology>
    </subcellularLocation>
</comment>
<evidence type="ECO:0000256" key="14">
    <source>
        <dbReference type="ARBA" id="ARBA00023026"/>
    </source>
</evidence>
<dbReference type="GO" id="GO:0003677">
    <property type="term" value="F:DNA binding"/>
    <property type="evidence" value="ECO:0007669"/>
    <property type="project" value="UniProtKB-KW"/>
</dbReference>
<feature type="domain" description="Histidine kinase" evidence="21">
    <location>
        <begin position="271"/>
        <end position="492"/>
    </location>
</feature>
<feature type="domain" description="Response regulatory" evidence="22">
    <location>
        <begin position="658"/>
        <end position="776"/>
    </location>
</feature>
<dbReference type="Gene3D" id="6.10.340.10">
    <property type="match status" value="1"/>
</dbReference>
<dbReference type="InterPro" id="IPR001789">
    <property type="entry name" value="Sig_transdc_resp-reg_receiver"/>
</dbReference>
<dbReference type="InterPro" id="IPR036097">
    <property type="entry name" value="HisK_dim/P_sf"/>
</dbReference>
<dbReference type="SMART" id="SM00388">
    <property type="entry name" value="HisKA"/>
    <property type="match status" value="1"/>
</dbReference>
<dbReference type="GO" id="GO:0005886">
    <property type="term" value="C:plasma membrane"/>
    <property type="evidence" value="ECO:0007669"/>
    <property type="project" value="UniProtKB-SubCell"/>
</dbReference>
<dbReference type="InterPro" id="IPR008207">
    <property type="entry name" value="Sig_transdc_His_kin_Hpt_dom"/>
</dbReference>
<evidence type="ECO:0000256" key="8">
    <source>
        <dbReference type="ARBA" id="ARBA00022729"/>
    </source>
</evidence>
<dbReference type="InterPro" id="IPR011006">
    <property type="entry name" value="CheY-like_superfamily"/>
</dbReference>
<keyword evidence="10 25" id="KW-0418">Kinase</keyword>
<dbReference type="FunFam" id="1.10.287.130:FF:000003">
    <property type="entry name" value="Histidine kinase"/>
    <property type="match status" value="1"/>
</dbReference>
<name>A0A7Y9R3Y6_9BURK</name>
<dbReference type="Pfam" id="PF00072">
    <property type="entry name" value="Response_reg"/>
    <property type="match status" value="2"/>
</dbReference>
<evidence type="ECO:0000256" key="19">
    <source>
        <dbReference type="PROSITE-ProRule" id="PRU00169"/>
    </source>
</evidence>
<feature type="modified residue" description="Phosphohistidine" evidence="18">
    <location>
        <position position="859"/>
    </location>
</feature>
<keyword evidence="5 19" id="KW-0597">Phosphoprotein</keyword>
<dbReference type="Pfam" id="PF17152">
    <property type="entry name" value="CHASE8"/>
    <property type="match status" value="1"/>
</dbReference>
<keyword evidence="13" id="KW-0902">Two-component regulatory system</keyword>
<evidence type="ECO:0000256" key="15">
    <source>
        <dbReference type="ARBA" id="ARBA00023136"/>
    </source>
</evidence>
<evidence type="ECO:0000256" key="7">
    <source>
        <dbReference type="ARBA" id="ARBA00022692"/>
    </source>
</evidence>
<feature type="compositionally biased region" description="Low complexity" evidence="20">
    <location>
        <begin position="638"/>
        <end position="652"/>
    </location>
</feature>
<dbReference type="InterPro" id="IPR005467">
    <property type="entry name" value="His_kinase_dom"/>
</dbReference>
<dbReference type="EMBL" id="JACCFH010000001">
    <property type="protein sequence ID" value="NYG35123.1"/>
    <property type="molecule type" value="Genomic_DNA"/>
</dbReference>
<dbReference type="SUPFAM" id="SSF158472">
    <property type="entry name" value="HAMP domain-like"/>
    <property type="match status" value="1"/>
</dbReference>
<dbReference type="InterPro" id="IPR004358">
    <property type="entry name" value="Sig_transdc_His_kin-like_C"/>
</dbReference>
<dbReference type="InterPro" id="IPR003661">
    <property type="entry name" value="HisK_dim/P_dom"/>
</dbReference>
<protein>
    <recommendedName>
        <fullName evidence="17">Virulence sensor protein BvgS</fullName>
        <ecNumber evidence="3">2.7.13.3</ecNumber>
    </recommendedName>
</protein>